<sequence>MFKEPPKDLDKPPASPEVEKEAQRLGLDTTTAVKEVARAVVPISDTPDEAYQRDTKQQVAGVWHLYQPADLYGYTLKSRILAPDRLFTYDDGTVMMPSAKWAGRWRVEDRPVVQGNKVAEKLQTFRMQLRHPRTPNRRLVYNGVIALSATAVVSAFSDLCKIRSAAAVGVVWELRRPGEGSGESDSNGSGEPKMVGEFTAYRLLNSDYAYQLPHFSETIRSFMPENIYRIADPNKAPTEEALRGGPPNTVLCPSNDELPLVREMLDQLREMPVESLVDWDDHLVDFDGLQATSIVE</sequence>
<accession>A0A0G4FL21</accession>
<evidence type="ECO:0000256" key="1">
    <source>
        <dbReference type="SAM" id="MobiDB-lite"/>
    </source>
</evidence>
<feature type="compositionally biased region" description="Basic and acidic residues" evidence="1">
    <location>
        <begin position="1"/>
        <end position="23"/>
    </location>
</feature>
<dbReference type="AlphaFoldDB" id="A0A0G4FL21"/>
<evidence type="ECO:0000313" key="2">
    <source>
        <dbReference type="EMBL" id="CEM14597.1"/>
    </source>
</evidence>
<keyword evidence="3" id="KW-1185">Reference proteome</keyword>
<reference evidence="2 3" key="1">
    <citation type="submission" date="2014-11" db="EMBL/GenBank/DDBJ databases">
        <authorList>
            <person name="Zhu J."/>
            <person name="Qi W."/>
            <person name="Song R."/>
        </authorList>
    </citation>
    <scope>NUCLEOTIDE SEQUENCE [LARGE SCALE GENOMIC DNA]</scope>
</reference>
<gene>
    <name evidence="2" type="ORF">Vbra_21404</name>
</gene>
<organism evidence="2 3">
    <name type="scientific">Vitrella brassicaformis (strain CCMP3155)</name>
    <dbReference type="NCBI Taxonomy" id="1169540"/>
    <lineage>
        <taxon>Eukaryota</taxon>
        <taxon>Sar</taxon>
        <taxon>Alveolata</taxon>
        <taxon>Colpodellida</taxon>
        <taxon>Vitrellaceae</taxon>
        <taxon>Vitrella</taxon>
    </lineage>
</organism>
<proteinExistence type="predicted"/>
<protein>
    <submittedName>
        <fullName evidence="2">Uncharacterized protein</fullName>
    </submittedName>
</protein>
<dbReference type="VEuPathDB" id="CryptoDB:Vbra_21404"/>
<dbReference type="EMBL" id="CDMY01000456">
    <property type="protein sequence ID" value="CEM14597.1"/>
    <property type="molecule type" value="Genomic_DNA"/>
</dbReference>
<dbReference type="InParanoid" id="A0A0G4FL21"/>
<name>A0A0G4FL21_VITBC</name>
<evidence type="ECO:0000313" key="3">
    <source>
        <dbReference type="Proteomes" id="UP000041254"/>
    </source>
</evidence>
<feature type="region of interest" description="Disordered" evidence="1">
    <location>
        <begin position="1"/>
        <end position="26"/>
    </location>
</feature>
<dbReference type="Proteomes" id="UP000041254">
    <property type="component" value="Unassembled WGS sequence"/>
</dbReference>